<dbReference type="Proteomes" id="UP000887568">
    <property type="component" value="Unplaced"/>
</dbReference>
<keyword evidence="3 6" id="KW-1133">Transmembrane helix</keyword>
<dbReference type="OMA" id="KLIRVWI"/>
<feature type="transmembrane region" description="Helical" evidence="6">
    <location>
        <begin position="107"/>
        <end position="128"/>
    </location>
</feature>
<evidence type="ECO:0000256" key="1">
    <source>
        <dbReference type="ARBA" id="ARBA00004141"/>
    </source>
</evidence>
<evidence type="ECO:0000313" key="9">
    <source>
        <dbReference type="Proteomes" id="UP000887568"/>
    </source>
</evidence>
<dbReference type="InterPro" id="IPR050186">
    <property type="entry name" value="TPT_transporter"/>
</dbReference>
<protein>
    <recommendedName>
        <fullName evidence="7">Sugar phosphate transporter domain-containing protein</fullName>
    </recommendedName>
</protein>
<feature type="transmembrane region" description="Helical" evidence="6">
    <location>
        <begin position="230"/>
        <end position="251"/>
    </location>
</feature>
<evidence type="ECO:0000259" key="7">
    <source>
        <dbReference type="Pfam" id="PF03151"/>
    </source>
</evidence>
<dbReference type="OrthoDB" id="417037at2759"/>
<feature type="domain" description="Sugar phosphate transporter" evidence="7">
    <location>
        <begin position="19"/>
        <end position="303"/>
    </location>
</feature>
<evidence type="ECO:0000256" key="4">
    <source>
        <dbReference type="ARBA" id="ARBA00023136"/>
    </source>
</evidence>
<sequence length="364" mass="40680">MAERTMSDHSRHTRIVRILSALFYGLTSFTLVMVNKSVLTNYKFPSFQFLGVGQMVTTILVLYVGKKLRIVSFPDWSRQIITKIWPLPLVYMGNLCFGLGSTKRLNLPMFTVLRRFSILFTMIGEYIVLGHKASLKVQIVVCVMILGAFVAASGDLAFDALGYFYILMNDFFTAANGVFIKKKLESKDLGKYGLLYYNALFMIVPALFVCYSSGDIEKVWAFPLWNDPTFIVQFVLSSIIGFILIYSVVLCTAHNSPLTTTFVGCLKNIMITYIGIFFGGDYIFSVVNFVGLNMSVAGSVVYSYFTFTENQKPAMTSSPESAADKKTNGKEMREVDGRAGRLILSGFESTSSSENNNMTQDAEQ</sequence>
<dbReference type="RefSeq" id="XP_038075170.1">
    <property type="nucleotide sequence ID" value="XM_038219242.1"/>
</dbReference>
<keyword evidence="2 6" id="KW-0812">Transmembrane</keyword>
<dbReference type="GO" id="GO:0016020">
    <property type="term" value="C:membrane"/>
    <property type="evidence" value="ECO:0007669"/>
    <property type="project" value="UniProtKB-SubCell"/>
</dbReference>
<feature type="compositionally biased region" description="Low complexity" evidence="5">
    <location>
        <begin position="348"/>
        <end position="357"/>
    </location>
</feature>
<feature type="transmembrane region" description="Helical" evidence="6">
    <location>
        <begin position="46"/>
        <end position="64"/>
    </location>
</feature>
<evidence type="ECO:0000256" key="5">
    <source>
        <dbReference type="SAM" id="MobiDB-lite"/>
    </source>
</evidence>
<evidence type="ECO:0000256" key="3">
    <source>
        <dbReference type="ARBA" id="ARBA00022989"/>
    </source>
</evidence>
<dbReference type="GeneID" id="119742957"/>
<feature type="transmembrane region" description="Helical" evidence="6">
    <location>
        <begin position="258"/>
        <end position="276"/>
    </location>
</feature>
<dbReference type="Pfam" id="PF03151">
    <property type="entry name" value="TPT"/>
    <property type="match status" value="1"/>
</dbReference>
<feature type="region of interest" description="Disordered" evidence="5">
    <location>
        <begin position="313"/>
        <end position="364"/>
    </location>
</feature>
<keyword evidence="4 6" id="KW-0472">Membrane</keyword>
<dbReference type="PANTHER" id="PTHR11132">
    <property type="entry name" value="SOLUTE CARRIER FAMILY 35"/>
    <property type="match status" value="1"/>
</dbReference>
<feature type="transmembrane region" description="Helical" evidence="6">
    <location>
        <begin position="282"/>
        <end position="305"/>
    </location>
</feature>
<proteinExistence type="predicted"/>
<comment type="subcellular location">
    <subcellularLocation>
        <location evidence="1">Membrane</location>
        <topology evidence="1">Multi-pass membrane protein</topology>
    </subcellularLocation>
</comment>
<dbReference type="InterPro" id="IPR004853">
    <property type="entry name" value="Sugar_P_trans_dom"/>
</dbReference>
<feature type="transmembrane region" description="Helical" evidence="6">
    <location>
        <begin position="84"/>
        <end position="101"/>
    </location>
</feature>
<dbReference type="EnsemblMetazoa" id="XM_038219242.1">
    <property type="protein sequence ID" value="XP_038075170.1"/>
    <property type="gene ID" value="LOC119742957"/>
</dbReference>
<feature type="transmembrane region" description="Helical" evidence="6">
    <location>
        <begin position="192"/>
        <end position="214"/>
    </location>
</feature>
<name>A0A914BH04_PATMI</name>
<feature type="compositionally biased region" description="Basic and acidic residues" evidence="5">
    <location>
        <begin position="322"/>
        <end position="339"/>
    </location>
</feature>
<feature type="transmembrane region" description="Helical" evidence="6">
    <location>
        <begin position="160"/>
        <end position="180"/>
    </location>
</feature>
<reference evidence="8" key="1">
    <citation type="submission" date="2022-11" db="UniProtKB">
        <authorList>
            <consortium name="EnsemblMetazoa"/>
        </authorList>
    </citation>
    <scope>IDENTIFICATION</scope>
</reference>
<feature type="transmembrane region" description="Helical" evidence="6">
    <location>
        <begin position="15"/>
        <end position="34"/>
    </location>
</feature>
<evidence type="ECO:0000256" key="2">
    <source>
        <dbReference type="ARBA" id="ARBA00022692"/>
    </source>
</evidence>
<dbReference type="AlphaFoldDB" id="A0A914BH04"/>
<keyword evidence="9" id="KW-1185">Reference proteome</keyword>
<evidence type="ECO:0000256" key="6">
    <source>
        <dbReference type="SAM" id="Phobius"/>
    </source>
</evidence>
<feature type="transmembrane region" description="Helical" evidence="6">
    <location>
        <begin position="135"/>
        <end position="154"/>
    </location>
</feature>
<organism evidence="8 9">
    <name type="scientific">Patiria miniata</name>
    <name type="common">Bat star</name>
    <name type="synonym">Asterina miniata</name>
    <dbReference type="NCBI Taxonomy" id="46514"/>
    <lineage>
        <taxon>Eukaryota</taxon>
        <taxon>Metazoa</taxon>
        <taxon>Echinodermata</taxon>
        <taxon>Eleutherozoa</taxon>
        <taxon>Asterozoa</taxon>
        <taxon>Asteroidea</taxon>
        <taxon>Valvatacea</taxon>
        <taxon>Valvatida</taxon>
        <taxon>Asterinidae</taxon>
        <taxon>Patiria</taxon>
    </lineage>
</organism>
<evidence type="ECO:0000313" key="8">
    <source>
        <dbReference type="EnsemblMetazoa" id="XP_038075170.1"/>
    </source>
</evidence>
<accession>A0A914BH04</accession>